<protein>
    <submittedName>
        <fullName evidence="1">Uncharacterized protein</fullName>
    </submittedName>
</protein>
<accession>A0ABQ9IVG3</accession>
<gene>
    <name evidence="1" type="ORF">NQ317_006428</name>
</gene>
<dbReference type="EMBL" id="JAPWTJ010002294">
    <property type="protein sequence ID" value="KAJ8966783.1"/>
    <property type="molecule type" value="Genomic_DNA"/>
</dbReference>
<name>A0ABQ9IVG3_9CUCU</name>
<reference evidence="1" key="1">
    <citation type="journal article" date="2023" name="Insect Mol. Biol.">
        <title>Genome sequencing provides insights into the evolution of gene families encoding plant cell wall-degrading enzymes in longhorned beetles.</title>
        <authorList>
            <person name="Shin N.R."/>
            <person name="Okamura Y."/>
            <person name="Kirsch R."/>
            <person name="Pauchet Y."/>
        </authorList>
    </citation>
    <scope>NUCLEOTIDE SEQUENCE</scope>
    <source>
        <strain evidence="1">MMC_N1</strain>
    </source>
</reference>
<evidence type="ECO:0000313" key="1">
    <source>
        <dbReference type="EMBL" id="KAJ8966783.1"/>
    </source>
</evidence>
<keyword evidence="2" id="KW-1185">Reference proteome</keyword>
<proteinExistence type="predicted"/>
<sequence>MRATLSLPAARDPEVLERLDPTPFSQSMSTLSAPLNYRCQFSSNRAEPFNTKNKRGVILVDKEIKFVHLAEI</sequence>
<evidence type="ECO:0000313" key="2">
    <source>
        <dbReference type="Proteomes" id="UP001162164"/>
    </source>
</evidence>
<dbReference type="Proteomes" id="UP001162164">
    <property type="component" value="Unassembled WGS sequence"/>
</dbReference>
<organism evidence="1 2">
    <name type="scientific">Molorchus minor</name>
    <dbReference type="NCBI Taxonomy" id="1323400"/>
    <lineage>
        <taxon>Eukaryota</taxon>
        <taxon>Metazoa</taxon>
        <taxon>Ecdysozoa</taxon>
        <taxon>Arthropoda</taxon>
        <taxon>Hexapoda</taxon>
        <taxon>Insecta</taxon>
        <taxon>Pterygota</taxon>
        <taxon>Neoptera</taxon>
        <taxon>Endopterygota</taxon>
        <taxon>Coleoptera</taxon>
        <taxon>Polyphaga</taxon>
        <taxon>Cucujiformia</taxon>
        <taxon>Chrysomeloidea</taxon>
        <taxon>Cerambycidae</taxon>
        <taxon>Lamiinae</taxon>
        <taxon>Monochamini</taxon>
        <taxon>Molorchus</taxon>
    </lineage>
</organism>
<comment type="caution">
    <text evidence="1">The sequence shown here is derived from an EMBL/GenBank/DDBJ whole genome shotgun (WGS) entry which is preliminary data.</text>
</comment>